<dbReference type="EMBL" id="JABFDB010000014">
    <property type="protein sequence ID" value="NYZ22108.1"/>
    <property type="molecule type" value="Genomic_DNA"/>
</dbReference>
<feature type="transmembrane region" description="Helical" evidence="7">
    <location>
        <begin position="337"/>
        <end position="354"/>
    </location>
</feature>
<dbReference type="InterPro" id="IPR010656">
    <property type="entry name" value="DctM"/>
</dbReference>
<feature type="transmembrane region" description="Helical" evidence="7">
    <location>
        <begin position="397"/>
        <end position="425"/>
    </location>
</feature>
<dbReference type="PANTHER" id="PTHR33362:SF5">
    <property type="entry name" value="C4-DICARBOXYLATE TRAP TRANSPORTER LARGE PERMEASE PROTEIN DCTM"/>
    <property type="match status" value="1"/>
</dbReference>
<reference evidence="9 10" key="1">
    <citation type="submission" date="2020-05" db="EMBL/GenBank/DDBJ databases">
        <title>Azospirillum oleiclasticum sp. nov, a nitrogen-fixing and heavy crude oil-emulsifying bacterium isolated from the crude oil of Yumen Oilfield.</title>
        <authorList>
            <person name="Wu D."/>
            <person name="Cai M."/>
            <person name="Zhang X."/>
        </authorList>
    </citation>
    <scope>NUCLEOTIDE SEQUENCE [LARGE SCALE GENOMIC DNA]</scope>
    <source>
        <strain evidence="9 10">ROY-1-1-2</strain>
    </source>
</reference>
<feature type="transmembrane region" description="Helical" evidence="7">
    <location>
        <begin position="217"/>
        <end position="239"/>
    </location>
</feature>
<dbReference type="Pfam" id="PF06808">
    <property type="entry name" value="DctM"/>
    <property type="match status" value="1"/>
</dbReference>
<feature type="transmembrane region" description="Helical" evidence="7">
    <location>
        <begin position="360"/>
        <end position="385"/>
    </location>
</feature>
<keyword evidence="7" id="KW-0813">Transport</keyword>
<comment type="similarity">
    <text evidence="7">Belongs to the TRAP transporter large permease family.</text>
</comment>
<evidence type="ECO:0000313" key="9">
    <source>
        <dbReference type="EMBL" id="NYZ22108.1"/>
    </source>
</evidence>
<keyword evidence="6 7" id="KW-0472">Membrane</keyword>
<dbReference type="Proteomes" id="UP000584642">
    <property type="component" value="Unassembled WGS sequence"/>
</dbReference>
<keyword evidence="10" id="KW-1185">Reference proteome</keyword>
<feature type="transmembrane region" description="Helical" evidence="7">
    <location>
        <begin position="308"/>
        <end position="330"/>
    </location>
</feature>
<comment type="caution">
    <text evidence="9">The sequence shown here is derived from an EMBL/GenBank/DDBJ whole genome shotgun (WGS) entry which is preliminary data.</text>
</comment>
<feature type="transmembrane region" description="Helical" evidence="7">
    <location>
        <begin position="94"/>
        <end position="126"/>
    </location>
</feature>
<evidence type="ECO:0000256" key="3">
    <source>
        <dbReference type="ARBA" id="ARBA00022519"/>
    </source>
</evidence>
<sequence>MITAVLSFAAVFILLGIGVPLAAALGGVGFVGLTLIIGLGAAGSMVAQTAFDTANSYTLSVLPLFLFMANLIARAGIASALYDASNALLGRVRGGLAMATIMGCAGFGTVCGSSLATAATMGSVALPEMKRYGYDDGLATASIAAGGTLGILIPPSIILVIYGMMTEQSIGDLFLAGILPGLLGAVLYIVAIAVTVRLRPALAPRTDPAGLPSRRAALLGVWPVAVLFTVVIGGLYLGVFSATEAAGIGAAGALLIGVARRSLSPAAIFAAALDAAVMTATLLFVLIGALLFSNVVVFSGFSAQLAQFIQSLDVAPILVIVAIVMIYLVLGCIFDSLAMMLLTVPLFAPIVAGFGYDLVWFGIVVVVSIEFGMISPPIGMNLFIIRSLNPTVALGTIYRGIVPFLVADVVRLMLLILVPAIALIVPLTMRVG</sequence>
<evidence type="ECO:0000259" key="8">
    <source>
        <dbReference type="Pfam" id="PF06808"/>
    </source>
</evidence>
<keyword evidence="2" id="KW-1003">Cell membrane</keyword>
<evidence type="ECO:0000256" key="1">
    <source>
        <dbReference type="ARBA" id="ARBA00004429"/>
    </source>
</evidence>
<keyword evidence="3 7" id="KW-0997">Cell inner membrane</keyword>
<comment type="subcellular location">
    <subcellularLocation>
        <location evidence="1 7">Cell inner membrane</location>
        <topology evidence="1 7">Multi-pass membrane protein</topology>
    </subcellularLocation>
</comment>
<feature type="domain" description="TRAP C4-dicarboxylate transport system permease DctM subunit" evidence="8">
    <location>
        <begin position="8"/>
        <end position="421"/>
    </location>
</feature>
<keyword evidence="5 7" id="KW-1133">Transmembrane helix</keyword>
<name>A0ABX2TCW1_9PROT</name>
<feature type="transmembrane region" description="Helical" evidence="7">
    <location>
        <begin position="174"/>
        <end position="196"/>
    </location>
</feature>
<gene>
    <name evidence="9" type="ORF">HND93_20530</name>
</gene>
<proteinExistence type="inferred from homology"/>
<comment type="subunit">
    <text evidence="7">The complex comprises the extracytoplasmic solute receptor protein and the two transmembrane proteins.</text>
</comment>
<evidence type="ECO:0000256" key="7">
    <source>
        <dbReference type="RuleBase" id="RU369079"/>
    </source>
</evidence>
<dbReference type="PANTHER" id="PTHR33362">
    <property type="entry name" value="SIALIC ACID TRAP TRANSPORTER PERMEASE PROTEIN SIAT-RELATED"/>
    <property type="match status" value="1"/>
</dbReference>
<dbReference type="InterPro" id="IPR004681">
    <property type="entry name" value="TRAP_DctM"/>
</dbReference>
<evidence type="ECO:0000313" key="10">
    <source>
        <dbReference type="Proteomes" id="UP000584642"/>
    </source>
</evidence>
<evidence type="ECO:0000256" key="4">
    <source>
        <dbReference type="ARBA" id="ARBA00022692"/>
    </source>
</evidence>
<feature type="transmembrane region" description="Helical" evidence="7">
    <location>
        <begin position="138"/>
        <end position="162"/>
    </location>
</feature>
<dbReference type="PIRSF" id="PIRSF006066">
    <property type="entry name" value="HI0050"/>
    <property type="match status" value="1"/>
</dbReference>
<organism evidence="9 10">
    <name type="scientific">Azospirillum oleiclasticum</name>
    <dbReference type="NCBI Taxonomy" id="2735135"/>
    <lineage>
        <taxon>Bacteria</taxon>
        <taxon>Pseudomonadati</taxon>
        <taxon>Pseudomonadota</taxon>
        <taxon>Alphaproteobacteria</taxon>
        <taxon>Rhodospirillales</taxon>
        <taxon>Azospirillaceae</taxon>
        <taxon>Azospirillum</taxon>
    </lineage>
</organism>
<keyword evidence="4 7" id="KW-0812">Transmembrane</keyword>
<feature type="transmembrane region" description="Helical" evidence="7">
    <location>
        <begin position="59"/>
        <end position="82"/>
    </location>
</feature>
<dbReference type="NCBIfam" id="TIGR00786">
    <property type="entry name" value="dctM"/>
    <property type="match status" value="1"/>
</dbReference>
<evidence type="ECO:0000256" key="6">
    <source>
        <dbReference type="ARBA" id="ARBA00023136"/>
    </source>
</evidence>
<feature type="transmembrane region" description="Helical" evidence="7">
    <location>
        <begin position="28"/>
        <end position="47"/>
    </location>
</feature>
<comment type="function">
    <text evidence="7">Part of the tripartite ATP-independent periplasmic (TRAP) transport system.</text>
</comment>
<feature type="transmembrane region" description="Helical" evidence="7">
    <location>
        <begin position="275"/>
        <end position="296"/>
    </location>
</feature>
<accession>A0ABX2TCW1</accession>
<protein>
    <recommendedName>
        <fullName evidence="7">TRAP transporter large permease protein</fullName>
    </recommendedName>
</protein>
<evidence type="ECO:0000256" key="2">
    <source>
        <dbReference type="ARBA" id="ARBA00022475"/>
    </source>
</evidence>
<evidence type="ECO:0000256" key="5">
    <source>
        <dbReference type="ARBA" id="ARBA00022989"/>
    </source>
</evidence>
<dbReference type="RefSeq" id="WP_180283871.1">
    <property type="nucleotide sequence ID" value="NZ_JABFDB010000014.1"/>
</dbReference>